<evidence type="ECO:0000313" key="3">
    <source>
        <dbReference type="Proteomes" id="UP000187001"/>
    </source>
</evidence>
<name>A0ABD6QET7_MYCFO</name>
<sequence>MLSMGLEFNGDELRKKSAQLSKLAAERAEHERRVAEIAVELAGTWSGTSGSAVQSALSNYLTQASDVRREELDMSHLLSQAIAAYEGTDADAAGSLAQSMNI</sequence>
<accession>A0ABD6QET7</accession>
<dbReference type="Proteomes" id="UP000187001">
    <property type="component" value="Unassembled WGS sequence"/>
</dbReference>
<keyword evidence="1" id="KW-0175">Coiled coil</keyword>
<reference evidence="2 3" key="1">
    <citation type="submission" date="2016-07" db="EMBL/GenBank/DDBJ databases">
        <authorList>
            <person name="Sutton G."/>
            <person name="Brinkac L."/>
            <person name="Sanka R."/>
            <person name="Adams M."/>
            <person name="Lau E."/>
            <person name="Kumar A."/>
            <person name="Macaden R."/>
        </authorList>
    </citation>
    <scope>NUCLEOTIDE SEQUENCE [LARGE SCALE GENOMIC DNA]</scope>
    <source>
        <strain evidence="2 3">GA-0871</strain>
    </source>
</reference>
<dbReference type="AlphaFoldDB" id="A0ABD6QET7"/>
<gene>
    <name evidence="2" type="ORF">A5742_10055</name>
</gene>
<dbReference type="Pfam" id="PF06013">
    <property type="entry name" value="WXG100"/>
    <property type="match status" value="1"/>
</dbReference>
<dbReference type="EMBL" id="MBER01000144">
    <property type="protein sequence ID" value="OMC37160.1"/>
    <property type="molecule type" value="Genomic_DNA"/>
</dbReference>
<organism evidence="2 3">
    <name type="scientific">Mycolicibacterium fortuitum</name>
    <name type="common">Mycobacterium fortuitum</name>
    <dbReference type="NCBI Taxonomy" id="1766"/>
    <lineage>
        <taxon>Bacteria</taxon>
        <taxon>Bacillati</taxon>
        <taxon>Actinomycetota</taxon>
        <taxon>Actinomycetes</taxon>
        <taxon>Mycobacteriales</taxon>
        <taxon>Mycobacteriaceae</taxon>
        <taxon>Mycolicibacterium</taxon>
    </lineage>
</organism>
<evidence type="ECO:0000256" key="1">
    <source>
        <dbReference type="SAM" id="Coils"/>
    </source>
</evidence>
<evidence type="ECO:0000313" key="2">
    <source>
        <dbReference type="EMBL" id="OMC37160.1"/>
    </source>
</evidence>
<evidence type="ECO:0008006" key="4">
    <source>
        <dbReference type="Google" id="ProtNLM"/>
    </source>
</evidence>
<dbReference type="InterPro" id="IPR036689">
    <property type="entry name" value="ESAT-6-like_sf"/>
</dbReference>
<dbReference type="InterPro" id="IPR010310">
    <property type="entry name" value="T7SS_ESAT-6-like"/>
</dbReference>
<dbReference type="Gene3D" id="1.10.287.1060">
    <property type="entry name" value="ESAT-6-like"/>
    <property type="match status" value="1"/>
</dbReference>
<protein>
    <recommendedName>
        <fullName evidence="4">WXG100 family type VII secretion target</fullName>
    </recommendedName>
</protein>
<dbReference type="SUPFAM" id="SSF140453">
    <property type="entry name" value="EsxAB dimer-like"/>
    <property type="match status" value="1"/>
</dbReference>
<comment type="caution">
    <text evidence="2">The sequence shown here is derived from an EMBL/GenBank/DDBJ whole genome shotgun (WGS) entry which is preliminary data.</text>
</comment>
<proteinExistence type="predicted"/>
<feature type="coiled-coil region" evidence="1">
    <location>
        <begin position="13"/>
        <end position="40"/>
    </location>
</feature>